<comment type="caution">
    <text evidence="2">The sequence shown here is derived from an EMBL/GenBank/DDBJ whole genome shotgun (WGS) entry which is preliminary data.</text>
</comment>
<dbReference type="GO" id="GO:0003677">
    <property type="term" value="F:DNA binding"/>
    <property type="evidence" value="ECO:0007669"/>
    <property type="project" value="InterPro"/>
</dbReference>
<dbReference type="SUPFAM" id="SSF89447">
    <property type="entry name" value="AbrB/MazE/MraZ-like"/>
    <property type="match status" value="1"/>
</dbReference>
<evidence type="ECO:0000313" key="2">
    <source>
        <dbReference type="EMBL" id="OGG13592.1"/>
    </source>
</evidence>
<dbReference type="AlphaFoldDB" id="A0A1F5ZND4"/>
<dbReference type="Pfam" id="PF04014">
    <property type="entry name" value="MazE_antitoxin"/>
    <property type="match status" value="1"/>
</dbReference>
<dbReference type="SMART" id="SM00966">
    <property type="entry name" value="SpoVT_AbrB"/>
    <property type="match status" value="1"/>
</dbReference>
<dbReference type="InterPro" id="IPR007159">
    <property type="entry name" value="SpoVT-AbrB_dom"/>
</dbReference>
<reference evidence="2 3" key="1">
    <citation type="journal article" date="2016" name="Nat. Commun.">
        <title>Thousands of microbial genomes shed light on interconnected biogeochemical processes in an aquifer system.</title>
        <authorList>
            <person name="Anantharaman K."/>
            <person name="Brown C.T."/>
            <person name="Hug L.A."/>
            <person name="Sharon I."/>
            <person name="Castelle C.J."/>
            <person name="Probst A.J."/>
            <person name="Thomas B.C."/>
            <person name="Singh A."/>
            <person name="Wilkins M.J."/>
            <person name="Karaoz U."/>
            <person name="Brodie E.L."/>
            <person name="Williams K.H."/>
            <person name="Hubbard S.S."/>
            <person name="Banfield J.F."/>
        </authorList>
    </citation>
    <scope>NUCLEOTIDE SEQUENCE [LARGE SCALE GENOMIC DNA]</scope>
</reference>
<gene>
    <name evidence="2" type="ORF">A2875_01160</name>
</gene>
<dbReference type="InterPro" id="IPR037914">
    <property type="entry name" value="SpoVT-AbrB_sf"/>
</dbReference>
<name>A0A1F5ZND4_9BACT</name>
<sequence>MTYTLTVSSQGQIVIPADVRKIMGLTRGTKVKLRVDKAAPVPTATIEPDKVDWVRRMAGIAKGAYGDVDKYIEHERASWDRSKPWP</sequence>
<proteinExistence type="predicted"/>
<organism evidence="2 3">
    <name type="scientific">Candidatus Gottesmanbacteria bacterium RIFCSPHIGHO2_01_FULL_46_14</name>
    <dbReference type="NCBI Taxonomy" id="1798380"/>
    <lineage>
        <taxon>Bacteria</taxon>
        <taxon>Candidatus Gottesmaniibacteriota</taxon>
    </lineage>
</organism>
<feature type="domain" description="SpoVT-AbrB" evidence="1">
    <location>
        <begin position="5"/>
        <end position="54"/>
    </location>
</feature>
<protein>
    <recommendedName>
        <fullName evidence="1">SpoVT-AbrB domain-containing protein</fullName>
    </recommendedName>
</protein>
<accession>A0A1F5ZND4</accession>
<evidence type="ECO:0000259" key="1">
    <source>
        <dbReference type="SMART" id="SM00966"/>
    </source>
</evidence>
<dbReference type="Proteomes" id="UP000177416">
    <property type="component" value="Unassembled WGS sequence"/>
</dbReference>
<dbReference type="NCBIfam" id="TIGR01439">
    <property type="entry name" value="lp_hng_hel_AbrB"/>
    <property type="match status" value="1"/>
</dbReference>
<dbReference type="Gene3D" id="2.10.260.10">
    <property type="match status" value="1"/>
</dbReference>
<dbReference type="EMBL" id="MFJJ01000042">
    <property type="protein sequence ID" value="OGG13592.1"/>
    <property type="molecule type" value="Genomic_DNA"/>
</dbReference>
<evidence type="ECO:0000313" key="3">
    <source>
        <dbReference type="Proteomes" id="UP000177416"/>
    </source>
</evidence>